<dbReference type="InterPro" id="IPR008920">
    <property type="entry name" value="TF_FadR/GntR_C"/>
</dbReference>
<dbReference type="SMART" id="SM00895">
    <property type="entry name" value="FCD"/>
    <property type="match status" value="1"/>
</dbReference>
<evidence type="ECO:0000259" key="4">
    <source>
        <dbReference type="PROSITE" id="PS50949"/>
    </source>
</evidence>
<feature type="domain" description="HTH gntR-type" evidence="4">
    <location>
        <begin position="8"/>
        <end position="76"/>
    </location>
</feature>
<keyword evidence="3" id="KW-0804">Transcription</keyword>
<evidence type="ECO:0000256" key="3">
    <source>
        <dbReference type="ARBA" id="ARBA00023163"/>
    </source>
</evidence>
<evidence type="ECO:0000256" key="1">
    <source>
        <dbReference type="ARBA" id="ARBA00023015"/>
    </source>
</evidence>
<dbReference type="EMBL" id="JAHBOM010000052">
    <property type="protein sequence ID" value="MBU8827696.1"/>
    <property type="molecule type" value="Genomic_DNA"/>
</dbReference>
<dbReference type="SUPFAM" id="SSF48008">
    <property type="entry name" value="GntR ligand-binding domain-like"/>
    <property type="match status" value="1"/>
</dbReference>
<evidence type="ECO:0000313" key="5">
    <source>
        <dbReference type="EMBL" id="MBU8827696.1"/>
    </source>
</evidence>
<sequence length="220" mass="23810">MAKFTRPLSVTETVFNHFRGLIADGALSPGEKLPSEPKLAQQFSVGRSTVREAIQGLELAGLIVTVQGQGTFVAEGAEAVIRPYRWASAPTPEIKQALQEARLVLETAMAELAASRATDEDIRAMKAAQCVHASCTDLGVASGYSFHLTIAMGAHNEVLLHSYQSTSDIYHRVYSEEAEEMFPKRHDAMSSEHRAIVEAIENRDPAGARAAMIAHLVGPI</sequence>
<protein>
    <submittedName>
        <fullName evidence="5">FadR family transcriptional regulator</fullName>
    </submittedName>
</protein>
<reference evidence="5 6" key="1">
    <citation type="submission" date="2021-05" db="EMBL/GenBank/DDBJ databases">
        <title>Draft Genome Sequences of Clinical Respiratory Isolates of Mycobacterium goodii Recovered in Ireland.</title>
        <authorList>
            <person name="Flanagan P.R."/>
            <person name="Mok S."/>
            <person name="Roycroft E."/>
            <person name="Rogers T.R."/>
            <person name="Fitzgibbon M."/>
        </authorList>
    </citation>
    <scope>NUCLEOTIDE SEQUENCE [LARGE SCALE GENOMIC DNA]</scope>
    <source>
        <strain evidence="5 6">14IE55</strain>
    </source>
</reference>
<name>A0ABS6HZG3_MYCGD</name>
<dbReference type="SMART" id="SM00345">
    <property type="entry name" value="HTH_GNTR"/>
    <property type="match status" value="1"/>
</dbReference>
<dbReference type="RefSeq" id="WP_214396308.1">
    <property type="nucleotide sequence ID" value="NZ_JAHBOL010000065.1"/>
</dbReference>
<dbReference type="Pfam" id="PF07729">
    <property type="entry name" value="FCD"/>
    <property type="match status" value="1"/>
</dbReference>
<evidence type="ECO:0000256" key="2">
    <source>
        <dbReference type="ARBA" id="ARBA00023125"/>
    </source>
</evidence>
<dbReference type="InterPro" id="IPR036390">
    <property type="entry name" value="WH_DNA-bd_sf"/>
</dbReference>
<dbReference type="Gene3D" id="1.20.120.530">
    <property type="entry name" value="GntR ligand-binding domain-like"/>
    <property type="match status" value="1"/>
</dbReference>
<comment type="caution">
    <text evidence="5">The sequence shown here is derived from an EMBL/GenBank/DDBJ whole genome shotgun (WGS) entry which is preliminary data.</text>
</comment>
<dbReference type="InterPro" id="IPR011711">
    <property type="entry name" value="GntR_C"/>
</dbReference>
<gene>
    <name evidence="5" type="ORF">KL859_33120</name>
</gene>
<dbReference type="Gene3D" id="1.10.10.10">
    <property type="entry name" value="Winged helix-like DNA-binding domain superfamily/Winged helix DNA-binding domain"/>
    <property type="match status" value="1"/>
</dbReference>
<accession>A0ABS6HZG3</accession>
<dbReference type="PRINTS" id="PR00035">
    <property type="entry name" value="HTHGNTR"/>
</dbReference>
<dbReference type="CDD" id="cd07377">
    <property type="entry name" value="WHTH_GntR"/>
    <property type="match status" value="1"/>
</dbReference>
<dbReference type="PROSITE" id="PS50949">
    <property type="entry name" value="HTH_GNTR"/>
    <property type="match status" value="1"/>
</dbReference>
<organism evidence="5 6">
    <name type="scientific">Mycolicibacterium goodii</name>
    <name type="common">Mycobacterium goodii</name>
    <dbReference type="NCBI Taxonomy" id="134601"/>
    <lineage>
        <taxon>Bacteria</taxon>
        <taxon>Bacillati</taxon>
        <taxon>Actinomycetota</taxon>
        <taxon>Actinomycetes</taxon>
        <taxon>Mycobacteriales</taxon>
        <taxon>Mycobacteriaceae</taxon>
        <taxon>Mycolicibacterium</taxon>
    </lineage>
</organism>
<dbReference type="PANTHER" id="PTHR43537:SF5">
    <property type="entry name" value="UXU OPERON TRANSCRIPTIONAL REGULATOR"/>
    <property type="match status" value="1"/>
</dbReference>
<dbReference type="Pfam" id="PF00392">
    <property type="entry name" value="GntR"/>
    <property type="match status" value="1"/>
</dbReference>
<keyword evidence="1" id="KW-0805">Transcription regulation</keyword>
<dbReference type="Proteomes" id="UP000696413">
    <property type="component" value="Unassembled WGS sequence"/>
</dbReference>
<proteinExistence type="predicted"/>
<dbReference type="PANTHER" id="PTHR43537">
    <property type="entry name" value="TRANSCRIPTIONAL REGULATOR, GNTR FAMILY"/>
    <property type="match status" value="1"/>
</dbReference>
<keyword evidence="6" id="KW-1185">Reference proteome</keyword>
<dbReference type="InterPro" id="IPR036388">
    <property type="entry name" value="WH-like_DNA-bd_sf"/>
</dbReference>
<evidence type="ECO:0000313" key="6">
    <source>
        <dbReference type="Proteomes" id="UP000696413"/>
    </source>
</evidence>
<dbReference type="InterPro" id="IPR000524">
    <property type="entry name" value="Tscrpt_reg_HTH_GntR"/>
</dbReference>
<dbReference type="SUPFAM" id="SSF46785">
    <property type="entry name" value="Winged helix' DNA-binding domain"/>
    <property type="match status" value="1"/>
</dbReference>
<keyword evidence="2" id="KW-0238">DNA-binding</keyword>